<organism evidence="13 14">
    <name type="scientific">Amphibalanus amphitrite</name>
    <name type="common">Striped barnacle</name>
    <name type="synonym">Balanus amphitrite</name>
    <dbReference type="NCBI Taxonomy" id="1232801"/>
    <lineage>
        <taxon>Eukaryota</taxon>
        <taxon>Metazoa</taxon>
        <taxon>Ecdysozoa</taxon>
        <taxon>Arthropoda</taxon>
        <taxon>Crustacea</taxon>
        <taxon>Multicrustacea</taxon>
        <taxon>Cirripedia</taxon>
        <taxon>Thoracica</taxon>
        <taxon>Thoracicalcarea</taxon>
        <taxon>Balanomorpha</taxon>
        <taxon>Balanoidea</taxon>
        <taxon>Balanidae</taxon>
        <taxon>Amphibalaninae</taxon>
        <taxon>Amphibalanus</taxon>
    </lineage>
</organism>
<evidence type="ECO:0000256" key="8">
    <source>
        <dbReference type="ARBA" id="ARBA00022989"/>
    </source>
</evidence>
<evidence type="ECO:0000256" key="9">
    <source>
        <dbReference type="ARBA" id="ARBA00023136"/>
    </source>
</evidence>
<evidence type="ECO:0000256" key="5">
    <source>
        <dbReference type="ARBA" id="ARBA00022679"/>
    </source>
</evidence>
<keyword evidence="10" id="KW-0325">Glycoprotein</keyword>
<dbReference type="GO" id="GO:0008378">
    <property type="term" value="F:galactosyltransferase activity"/>
    <property type="evidence" value="ECO:0007669"/>
    <property type="project" value="TreeGrafter"/>
</dbReference>
<dbReference type="Pfam" id="PF02709">
    <property type="entry name" value="Glyco_transf_7C"/>
    <property type="match status" value="1"/>
</dbReference>
<dbReference type="Gene3D" id="3.90.550.10">
    <property type="entry name" value="Spore Coat Polysaccharide Biosynthesis Protein SpsA, Chain A"/>
    <property type="match status" value="1"/>
</dbReference>
<dbReference type="PRINTS" id="PR02050">
    <property type="entry name" value="B14GALTRFASE"/>
</dbReference>
<accession>A0A6A4X3G7</accession>
<keyword evidence="8" id="KW-1133">Transmembrane helix</keyword>
<evidence type="ECO:0000256" key="6">
    <source>
        <dbReference type="ARBA" id="ARBA00022692"/>
    </source>
</evidence>
<dbReference type="GO" id="GO:0016020">
    <property type="term" value="C:membrane"/>
    <property type="evidence" value="ECO:0007669"/>
    <property type="project" value="UniProtKB-SubCell"/>
</dbReference>
<dbReference type="Proteomes" id="UP000440578">
    <property type="component" value="Unassembled WGS sequence"/>
</dbReference>
<dbReference type="InterPro" id="IPR027995">
    <property type="entry name" value="Galactosyl_T_N"/>
</dbReference>
<dbReference type="InterPro" id="IPR003859">
    <property type="entry name" value="Galactosyl_T"/>
</dbReference>
<keyword evidence="9" id="KW-0472">Membrane</keyword>
<sequence>MSAFRICDAMCDRSLPVPAGSDMFNRASLLNAGAMEAIKQYDFQCFVFHDVDLLMEDDRNLYTCPQQPRHMSVAVDSMQYKLAYPQLFGGVSAMTRSQFELVNGFSNQYWGWGGEDDDMYNRLTYHKLHIARYPANIARYKMVKHKHGKVNPKRFDLLRRGKKRFTTDGLSSLKYQVKDIVLDKLYTRLLISLGRR</sequence>
<dbReference type="Pfam" id="PF13733">
    <property type="entry name" value="Glyco_transf_7N"/>
    <property type="match status" value="1"/>
</dbReference>
<keyword evidence="7" id="KW-0735">Signal-anchor</keyword>
<evidence type="ECO:0000256" key="7">
    <source>
        <dbReference type="ARBA" id="ARBA00022968"/>
    </source>
</evidence>
<dbReference type="GO" id="GO:0005975">
    <property type="term" value="P:carbohydrate metabolic process"/>
    <property type="evidence" value="ECO:0007669"/>
    <property type="project" value="InterPro"/>
</dbReference>
<gene>
    <name evidence="13" type="primary">bre-4_2</name>
    <name evidence="13" type="ORF">FJT64_018451</name>
</gene>
<keyword evidence="4" id="KW-0328">Glycosyltransferase</keyword>
<comment type="caution">
    <text evidence="13">The sequence shown here is derived from an EMBL/GenBank/DDBJ whole genome shotgun (WGS) entry which is preliminary data.</text>
</comment>
<evidence type="ECO:0000259" key="12">
    <source>
        <dbReference type="Pfam" id="PF13733"/>
    </source>
</evidence>
<keyword evidence="5 13" id="KW-0808">Transferase</keyword>
<dbReference type="EMBL" id="VIIS01000301">
    <property type="protein sequence ID" value="KAF0310554.1"/>
    <property type="molecule type" value="Genomic_DNA"/>
</dbReference>
<evidence type="ECO:0000259" key="11">
    <source>
        <dbReference type="Pfam" id="PF02709"/>
    </source>
</evidence>
<proteinExistence type="inferred from homology"/>
<evidence type="ECO:0000256" key="2">
    <source>
        <dbReference type="ARBA" id="ARBA00004922"/>
    </source>
</evidence>
<evidence type="ECO:0000256" key="10">
    <source>
        <dbReference type="ARBA" id="ARBA00023180"/>
    </source>
</evidence>
<evidence type="ECO:0000256" key="4">
    <source>
        <dbReference type="ARBA" id="ARBA00022676"/>
    </source>
</evidence>
<feature type="domain" description="Galactosyltransferase C-terminal" evidence="11">
    <location>
        <begin position="69"/>
        <end position="146"/>
    </location>
</feature>
<comment type="similarity">
    <text evidence="3">Belongs to the glycosyltransferase 7 family.</text>
</comment>
<name>A0A6A4X3G7_AMPAM</name>
<dbReference type="InterPro" id="IPR029044">
    <property type="entry name" value="Nucleotide-diphossugar_trans"/>
</dbReference>
<evidence type="ECO:0000313" key="13">
    <source>
        <dbReference type="EMBL" id="KAF0310554.1"/>
    </source>
</evidence>
<keyword evidence="6" id="KW-0812">Transmembrane</keyword>
<dbReference type="GO" id="GO:0006688">
    <property type="term" value="P:glycosphingolipid biosynthetic process"/>
    <property type="evidence" value="ECO:0007669"/>
    <property type="project" value="TreeGrafter"/>
</dbReference>
<comment type="subcellular location">
    <subcellularLocation>
        <location evidence="1">Membrane</location>
        <topology evidence="1">Single-pass type II membrane protein</topology>
    </subcellularLocation>
</comment>
<dbReference type="AlphaFoldDB" id="A0A6A4X3G7"/>
<dbReference type="GO" id="GO:0005794">
    <property type="term" value="C:Golgi apparatus"/>
    <property type="evidence" value="ECO:0007669"/>
    <property type="project" value="TreeGrafter"/>
</dbReference>
<dbReference type="InterPro" id="IPR027791">
    <property type="entry name" value="Galactosyl_T_C"/>
</dbReference>
<comment type="pathway">
    <text evidence="2">Protein modification; protein glycosylation.</text>
</comment>
<protein>
    <submittedName>
        <fullName evidence="13">Beta-1,4-N-acetylgalactosaminyltransferase bre-4</fullName>
    </submittedName>
</protein>
<reference evidence="13 14" key="1">
    <citation type="submission" date="2019-07" db="EMBL/GenBank/DDBJ databases">
        <title>Draft genome assembly of a fouling barnacle, Amphibalanus amphitrite (Darwin, 1854): The first reference genome for Thecostraca.</title>
        <authorList>
            <person name="Kim W."/>
        </authorList>
    </citation>
    <scope>NUCLEOTIDE SEQUENCE [LARGE SCALE GENOMIC DNA]</scope>
    <source>
        <strain evidence="13">SNU_AA5</strain>
        <tissue evidence="13">Soma without cirri and trophi</tissue>
    </source>
</reference>
<dbReference type="PANTHER" id="PTHR19300:SF57">
    <property type="entry name" value="BETA-1,4-N-ACETYLGALACTOSAMINYLTRANSFERASE"/>
    <property type="match status" value="1"/>
</dbReference>
<evidence type="ECO:0000256" key="1">
    <source>
        <dbReference type="ARBA" id="ARBA00004606"/>
    </source>
</evidence>
<dbReference type="UniPathway" id="UPA00378"/>
<dbReference type="SUPFAM" id="SSF53448">
    <property type="entry name" value="Nucleotide-diphospho-sugar transferases"/>
    <property type="match status" value="1"/>
</dbReference>
<evidence type="ECO:0000313" key="14">
    <source>
        <dbReference type="Proteomes" id="UP000440578"/>
    </source>
</evidence>
<dbReference type="GO" id="GO:0033842">
    <property type="term" value="F:N-acetyl-beta-glucosaminyl-derivative 4-beta-N-acetylgalactosaminyltransferase activity"/>
    <property type="evidence" value="ECO:0007669"/>
    <property type="project" value="TreeGrafter"/>
</dbReference>
<evidence type="ECO:0000256" key="3">
    <source>
        <dbReference type="ARBA" id="ARBA00005735"/>
    </source>
</evidence>
<feature type="domain" description="Galactosyltransferase N-terminal" evidence="12">
    <location>
        <begin position="20"/>
        <end position="65"/>
    </location>
</feature>
<dbReference type="PANTHER" id="PTHR19300">
    <property type="entry name" value="BETA-1,4-GALACTOSYLTRANSFERASE"/>
    <property type="match status" value="1"/>
</dbReference>
<keyword evidence="14" id="KW-1185">Reference proteome</keyword>
<dbReference type="OrthoDB" id="10038994at2759"/>